<feature type="region of interest" description="Disordered" evidence="1">
    <location>
        <begin position="898"/>
        <end position="939"/>
    </location>
</feature>
<feature type="compositionally biased region" description="Low complexity" evidence="1">
    <location>
        <begin position="132"/>
        <end position="149"/>
    </location>
</feature>
<feature type="compositionally biased region" description="Basic residues" evidence="1">
    <location>
        <begin position="915"/>
        <end position="932"/>
    </location>
</feature>
<reference evidence="2 3" key="1">
    <citation type="submission" date="2016-05" db="EMBL/GenBank/DDBJ databases">
        <title>Genome sequencing reveals origins of a unique bacterial endosymbiosis in the earliest lineages of terrestrial Fungi.</title>
        <authorList>
            <consortium name="DOE Joint Genome Institute"/>
            <person name="Uehling J."/>
            <person name="Gryganskyi A."/>
            <person name="Hameed K."/>
            <person name="Tschaplinski T."/>
            <person name="Misztal P."/>
            <person name="Wu S."/>
            <person name="Desiro A."/>
            <person name="Vande Pol N."/>
            <person name="Du Z.-Y."/>
            <person name="Zienkiewicz A."/>
            <person name="Zienkiewicz K."/>
            <person name="Morin E."/>
            <person name="Tisserant E."/>
            <person name="Splivallo R."/>
            <person name="Hainaut M."/>
            <person name="Henrissat B."/>
            <person name="Ohm R."/>
            <person name="Kuo A."/>
            <person name="Yan J."/>
            <person name="Lipzen A."/>
            <person name="Nolan M."/>
            <person name="Labutti K."/>
            <person name="Barry K."/>
            <person name="Goldstein A."/>
            <person name="Labbe J."/>
            <person name="Schadt C."/>
            <person name="Tuskan G."/>
            <person name="Grigoriev I."/>
            <person name="Martin F."/>
            <person name="Vilgalys R."/>
            <person name="Bonito G."/>
        </authorList>
    </citation>
    <scope>NUCLEOTIDE SEQUENCE [LARGE SCALE GENOMIC DNA]</scope>
    <source>
        <strain evidence="2 3">AG-77</strain>
    </source>
</reference>
<feature type="compositionally biased region" description="Low complexity" evidence="1">
    <location>
        <begin position="810"/>
        <end position="833"/>
    </location>
</feature>
<feature type="region of interest" description="Disordered" evidence="1">
    <location>
        <begin position="545"/>
        <end position="627"/>
    </location>
</feature>
<organism evidence="2 3">
    <name type="scientific">Linnemannia elongata AG-77</name>
    <dbReference type="NCBI Taxonomy" id="1314771"/>
    <lineage>
        <taxon>Eukaryota</taxon>
        <taxon>Fungi</taxon>
        <taxon>Fungi incertae sedis</taxon>
        <taxon>Mucoromycota</taxon>
        <taxon>Mortierellomycotina</taxon>
        <taxon>Mortierellomycetes</taxon>
        <taxon>Mortierellales</taxon>
        <taxon>Mortierellaceae</taxon>
        <taxon>Linnemannia</taxon>
    </lineage>
</organism>
<feature type="compositionally biased region" description="Polar residues" evidence="1">
    <location>
        <begin position="842"/>
        <end position="857"/>
    </location>
</feature>
<feature type="region of interest" description="Disordered" evidence="1">
    <location>
        <begin position="1165"/>
        <end position="1210"/>
    </location>
</feature>
<dbReference type="STRING" id="1314771.A0A197JQH6"/>
<feature type="compositionally biased region" description="Basic and acidic residues" evidence="1">
    <location>
        <begin position="1296"/>
        <end position="1311"/>
    </location>
</feature>
<evidence type="ECO:0000313" key="2">
    <source>
        <dbReference type="EMBL" id="OAQ26716.1"/>
    </source>
</evidence>
<feature type="compositionally biased region" description="Polar residues" evidence="1">
    <location>
        <begin position="1265"/>
        <end position="1277"/>
    </location>
</feature>
<feature type="region of interest" description="Disordered" evidence="1">
    <location>
        <begin position="737"/>
        <end position="857"/>
    </location>
</feature>
<feature type="region of interest" description="Disordered" evidence="1">
    <location>
        <begin position="655"/>
        <end position="703"/>
    </location>
</feature>
<dbReference type="InterPro" id="IPR036181">
    <property type="entry name" value="MIT_dom_sf"/>
</dbReference>
<feature type="compositionally biased region" description="Low complexity" evidence="1">
    <location>
        <begin position="595"/>
        <end position="627"/>
    </location>
</feature>
<feature type="region of interest" description="Disordered" evidence="1">
    <location>
        <begin position="478"/>
        <end position="503"/>
    </location>
</feature>
<feature type="compositionally biased region" description="Basic and acidic residues" evidence="1">
    <location>
        <begin position="900"/>
        <end position="909"/>
    </location>
</feature>
<dbReference type="EMBL" id="KV442064">
    <property type="protein sequence ID" value="OAQ26716.1"/>
    <property type="molecule type" value="Genomic_DNA"/>
</dbReference>
<feature type="compositionally biased region" description="Low complexity" evidence="1">
    <location>
        <begin position="1099"/>
        <end position="1150"/>
    </location>
</feature>
<protein>
    <recommendedName>
        <fullName evidence="4">MIT domain-containing protein</fullName>
    </recommendedName>
</protein>
<feature type="region of interest" description="Disordered" evidence="1">
    <location>
        <begin position="276"/>
        <end position="405"/>
    </location>
</feature>
<feature type="compositionally biased region" description="Low complexity" evidence="1">
    <location>
        <begin position="545"/>
        <end position="561"/>
    </location>
</feature>
<evidence type="ECO:0000256" key="1">
    <source>
        <dbReference type="SAM" id="MobiDB-lite"/>
    </source>
</evidence>
<feature type="compositionally biased region" description="Polar residues" evidence="1">
    <location>
        <begin position="38"/>
        <end position="47"/>
    </location>
</feature>
<feature type="region of interest" description="Disordered" evidence="1">
    <location>
        <begin position="127"/>
        <end position="149"/>
    </location>
</feature>
<feature type="compositionally biased region" description="Low complexity" evidence="1">
    <location>
        <begin position="1176"/>
        <end position="1192"/>
    </location>
</feature>
<feature type="compositionally biased region" description="Basic and acidic residues" evidence="1">
    <location>
        <begin position="15"/>
        <end position="24"/>
    </location>
</feature>
<feature type="non-terminal residue" evidence="2">
    <location>
        <position position="1433"/>
    </location>
</feature>
<feature type="compositionally biased region" description="Low complexity" evidence="1">
    <location>
        <begin position="380"/>
        <end position="403"/>
    </location>
</feature>
<dbReference type="PANTHER" id="PTHR37327">
    <property type="entry name" value="CHROMOSOME 1, WHOLE GENOME SHOTGUN SEQUENCE"/>
    <property type="match status" value="1"/>
</dbReference>
<feature type="compositionally biased region" description="Polar residues" evidence="1">
    <location>
        <begin position="749"/>
        <end position="769"/>
    </location>
</feature>
<dbReference type="OrthoDB" id="2245455at2759"/>
<feature type="region of interest" description="Disordered" evidence="1">
    <location>
        <begin position="1"/>
        <end position="47"/>
    </location>
</feature>
<dbReference type="SUPFAM" id="SSF116846">
    <property type="entry name" value="MIT domain"/>
    <property type="match status" value="1"/>
</dbReference>
<proteinExistence type="predicted"/>
<name>A0A197JQH6_9FUNG</name>
<sequence length="1433" mass="153758">MDIHVQHSRNMPELNNDHNGEHRHQQQLFGCGQESKSETGSGSDSAAWTTMTRSKALKSLALLEAQAAVKFDNEGLVLDALEAYGKAVTLLEMVMKSTTSPEEYDRLLAIYDSYKYRIQSLNLESLPPNPSTPALSTTSTITSTSSASTTPTTATTASIGLCSLYDEPPLSPQGVYYQGQGDVLNMNSSFSSPSRAGNALAPFATTAISKSNNATTKSINTADTTSTTTVTATGIKSTTLAAAAAALATITAPMPLTTTVNTMTTPVLASVDESPLKQIKKHPPAPAPVLAPVPIRSQPAATPTPTTTTTSATTSSPQQQLSLSSHPPPIQLLAPPSQEHRFRRARAGSFTTTTIRPASPTIPTRPASPTILTCPASLITPIGPLSPTSPTSPTSSTMSSQSPLRRQVRLHAKPIIGGPTTTINNRTITGNLVSAAEQLQLKAQQLTGGGGGGSATATSNNTRITGNLISAAEQLQLQAQQRLQKKPSLSPPHSPHPISSTTAPTMVEAVTVVDSLALSAPLPQTLRPASPSTVTKESTPIAVESAPLPSLSSSSAAATPPNKTRPPTPDLAANKAFLTSLPNSTLANPTPPSLKSPTSPSSPSPLSMSFTSASSPTSSSPPSSPLHRTLLQARRQQQQLKKQQKLMIQAGAPLHYPPRQQSIPPPKISTLLSPESSPEPNNKELTTKATSLPQHHSPREEMDHNEIDEWLPKFLTKEFDLSESWLGVHELSADPLPLKGSPTKGPLNNVGSQNAGPIQPRTQFSTATTSDEERKKQNSSPITVKEKKPLPGNKKAAEGKSLYHSHRRSLSQSSLPLQPPAQQHQQQQQQQLLSPPPLLQPNRHNQGRPSEQPSRVSLYSRTLGSLSMTSLHLFDNEPLTAAEFLSSSPIRTHFQNKYQKNSDLDKDRPASPQHQHPKHFEKHQRQRQHQRKQSLGQPWVLVPRAQQSTTMLRSQSSFSQLSNSSAATNTTFVSGSSLLDFVSSDDPLGGLSIPRGPPPQIPPQPTDPFLRCFWMMRQLELTMTTGGFLTRKVHVPRQVWYQRATMVRLPAAEAKVSACHTITLMLEKMVAHSKRGMLNLMIGPPTPASSASSFGPLESVPKSGSSSRSGSSSESSSRSSSFILPYSPSSPVTPSQASFQSTSTTSTTATSVSVSTTALASQTLNLAHPPTPTTPSQPAFFTSSTPTSTAPAKPIKSANRISGDKSSGTTVLPSYNAIDTEQDRILLTKELEALESTTLHIWSKLSKKLSFVHRPGKYFGPHAVNGTTGNSGAMGTNATATARQHQHQAQDLLSSQEHEYQDDTGKDKEGHAPTSAVGANNDLKSQWKHFSKSVQKSMANDKVDDTTTYTDSVLRLFQSATILETMYRHYTALSATSSGSAYFASSLQTYYAQIINRLRRIGEFLNLVICAFVVRDLGEFIVKYNKRIGAWIV</sequence>
<evidence type="ECO:0000313" key="3">
    <source>
        <dbReference type="Proteomes" id="UP000078512"/>
    </source>
</evidence>
<accession>A0A197JQH6</accession>
<dbReference type="PANTHER" id="PTHR37327:SF1">
    <property type="entry name" value="MICROTUBULE INTERACTING AND TRANSPORT DOMAIN-CONTAINING PROTEIN"/>
    <property type="match status" value="1"/>
</dbReference>
<feature type="compositionally biased region" description="Low complexity" evidence="1">
    <location>
        <begin position="1278"/>
        <end position="1290"/>
    </location>
</feature>
<feature type="compositionally biased region" description="Low complexity" evidence="1">
    <location>
        <begin position="292"/>
        <end position="325"/>
    </location>
</feature>
<evidence type="ECO:0008006" key="4">
    <source>
        <dbReference type="Google" id="ProtNLM"/>
    </source>
</evidence>
<feature type="compositionally biased region" description="Low complexity" evidence="1">
    <location>
        <begin position="671"/>
        <end position="680"/>
    </location>
</feature>
<feature type="region of interest" description="Disordered" evidence="1">
    <location>
        <begin position="1087"/>
        <end position="1150"/>
    </location>
</feature>
<feature type="region of interest" description="Disordered" evidence="1">
    <location>
        <begin position="1261"/>
        <end position="1319"/>
    </location>
</feature>
<gene>
    <name evidence="2" type="ORF">K457DRAFT_140176</name>
</gene>
<keyword evidence="3" id="KW-1185">Reference proteome</keyword>
<dbReference type="Proteomes" id="UP000078512">
    <property type="component" value="Unassembled WGS sequence"/>
</dbReference>